<keyword evidence="1" id="KW-1133">Transmembrane helix</keyword>
<dbReference type="EMBL" id="ADBV01003929">
    <property type="protein sequence ID" value="EJW81093.1"/>
    <property type="molecule type" value="Genomic_DNA"/>
</dbReference>
<accession>J9EG33</accession>
<keyword evidence="1" id="KW-0812">Transmembrane</keyword>
<reference evidence="3" key="1">
    <citation type="submission" date="2012-08" db="EMBL/GenBank/DDBJ databases">
        <title>The Genome Sequence of Wuchereria bancrofti.</title>
        <authorList>
            <person name="Nutman T.B."/>
            <person name="Fink D.L."/>
            <person name="Russ C."/>
            <person name="Young S."/>
            <person name="Zeng Q."/>
            <person name="Koehrsen M."/>
            <person name="Alvarado L."/>
            <person name="Berlin A."/>
            <person name="Chapman S.B."/>
            <person name="Chen Z."/>
            <person name="Freedman E."/>
            <person name="Gellesch M."/>
            <person name="Goldberg J."/>
            <person name="Griggs A."/>
            <person name="Gujja S."/>
            <person name="Heilman E.R."/>
            <person name="Heiman D."/>
            <person name="Hepburn T."/>
            <person name="Howarth C."/>
            <person name="Jen D."/>
            <person name="Larson L."/>
            <person name="Lewis B."/>
            <person name="Mehta T."/>
            <person name="Park D."/>
            <person name="Pearson M."/>
            <person name="Roberts A."/>
            <person name="Saif S."/>
            <person name="Shea T."/>
            <person name="Shenoy N."/>
            <person name="Sisk P."/>
            <person name="Stolte C."/>
            <person name="Sykes S."/>
            <person name="Walk T."/>
            <person name="White J."/>
            <person name="Yandava C."/>
            <person name="Haas B."/>
            <person name="Henn M.R."/>
            <person name="Nusbaum C."/>
            <person name="Birren B."/>
        </authorList>
    </citation>
    <scope>NUCLEOTIDE SEQUENCE [LARGE SCALE GENOMIC DNA]</scope>
    <source>
        <strain evidence="3">NA</strain>
    </source>
</reference>
<gene>
    <name evidence="2" type="ORF">WUBG_07998</name>
</gene>
<evidence type="ECO:0000313" key="2">
    <source>
        <dbReference type="EMBL" id="EJW81093.1"/>
    </source>
</evidence>
<dbReference type="AlphaFoldDB" id="J9EG33"/>
<keyword evidence="1" id="KW-0472">Membrane</keyword>
<comment type="caution">
    <text evidence="2">The sequence shown here is derived from an EMBL/GenBank/DDBJ whole genome shotgun (WGS) entry which is preliminary data.</text>
</comment>
<evidence type="ECO:0000313" key="3">
    <source>
        <dbReference type="Proteomes" id="UP000004810"/>
    </source>
</evidence>
<proteinExistence type="predicted"/>
<organism evidence="2 3">
    <name type="scientific">Wuchereria bancrofti</name>
    <dbReference type="NCBI Taxonomy" id="6293"/>
    <lineage>
        <taxon>Eukaryota</taxon>
        <taxon>Metazoa</taxon>
        <taxon>Ecdysozoa</taxon>
        <taxon>Nematoda</taxon>
        <taxon>Chromadorea</taxon>
        <taxon>Rhabditida</taxon>
        <taxon>Spirurina</taxon>
        <taxon>Spiruromorpha</taxon>
        <taxon>Filarioidea</taxon>
        <taxon>Onchocercidae</taxon>
        <taxon>Wuchereria</taxon>
    </lineage>
</organism>
<sequence length="104" mass="12218">MFTSDKSDIVTGINVILIVPFNIMHDLKRERIFISKYLYYPVNKANDPDSMNHPVILTSAVQRVYCHNSRHNEVKIKVTWINAVMMIWLVYHLANLRLVSKVEF</sequence>
<dbReference type="Proteomes" id="UP000004810">
    <property type="component" value="Unassembled WGS sequence"/>
</dbReference>
<protein>
    <submittedName>
        <fullName evidence="2">Uncharacterized protein</fullName>
    </submittedName>
</protein>
<name>J9EG33_WUCBA</name>
<feature type="transmembrane region" description="Helical" evidence="1">
    <location>
        <begin position="78"/>
        <end position="94"/>
    </location>
</feature>
<evidence type="ECO:0000256" key="1">
    <source>
        <dbReference type="SAM" id="Phobius"/>
    </source>
</evidence>